<reference evidence="2" key="1">
    <citation type="submission" date="2018-02" db="EMBL/GenBank/DDBJ databases">
        <title>Rhizophora mucronata_Transcriptome.</title>
        <authorList>
            <person name="Meera S.P."/>
            <person name="Sreeshan A."/>
            <person name="Augustine A."/>
        </authorList>
    </citation>
    <scope>NUCLEOTIDE SEQUENCE</scope>
    <source>
        <tissue evidence="2">Leaf</tissue>
    </source>
</reference>
<proteinExistence type="predicted"/>
<accession>A0A2P2MXS8</accession>
<evidence type="ECO:0000256" key="1">
    <source>
        <dbReference type="SAM" id="MobiDB-lite"/>
    </source>
</evidence>
<sequence>MERRGVSDSFSCHSSRGQDIKDCCYKAAECGCSGCLLCVFCPLCIVSCCIKLPCKIGLKAAKHAAQWVSCGSEKKVYASYSSFSDIESDDPSAKVSKWDNSSGSSRYLMRHRTNGSKRSAAG</sequence>
<protein>
    <submittedName>
        <fullName evidence="2">Uncharacterized protein LOC105352219</fullName>
    </submittedName>
</protein>
<organism evidence="2">
    <name type="scientific">Rhizophora mucronata</name>
    <name type="common">Asiatic mangrove</name>
    <dbReference type="NCBI Taxonomy" id="61149"/>
    <lineage>
        <taxon>Eukaryota</taxon>
        <taxon>Viridiplantae</taxon>
        <taxon>Streptophyta</taxon>
        <taxon>Embryophyta</taxon>
        <taxon>Tracheophyta</taxon>
        <taxon>Spermatophyta</taxon>
        <taxon>Magnoliopsida</taxon>
        <taxon>eudicotyledons</taxon>
        <taxon>Gunneridae</taxon>
        <taxon>Pentapetalae</taxon>
        <taxon>rosids</taxon>
        <taxon>fabids</taxon>
        <taxon>Malpighiales</taxon>
        <taxon>Rhizophoraceae</taxon>
        <taxon>Rhizophora</taxon>
    </lineage>
</organism>
<dbReference type="AlphaFoldDB" id="A0A2P2MXS8"/>
<feature type="region of interest" description="Disordered" evidence="1">
    <location>
        <begin position="84"/>
        <end position="122"/>
    </location>
</feature>
<name>A0A2P2MXS8_RHIMU</name>
<evidence type="ECO:0000313" key="2">
    <source>
        <dbReference type="EMBL" id="MBX35023.1"/>
    </source>
</evidence>
<dbReference type="EMBL" id="GGEC01054539">
    <property type="protein sequence ID" value="MBX35023.1"/>
    <property type="molecule type" value="Transcribed_RNA"/>
</dbReference>